<evidence type="ECO:0000256" key="3">
    <source>
        <dbReference type="ARBA" id="ARBA00023239"/>
    </source>
</evidence>
<dbReference type="CDD" id="cd00913">
    <property type="entry name" value="PCD_DCoH_subfamily_a"/>
    <property type="match status" value="1"/>
</dbReference>
<evidence type="ECO:0000256" key="1">
    <source>
        <dbReference type="ARBA" id="ARBA00001554"/>
    </source>
</evidence>
<proteinExistence type="inferred from homology"/>
<protein>
    <recommendedName>
        <fullName evidence="4">Putative pterin-4-alpha-carbinolamine dehydratase</fullName>
        <shortName evidence="4">PHS</shortName>
        <ecNumber evidence="4">4.2.1.96</ecNumber>
    </recommendedName>
    <alternativeName>
        <fullName evidence="4">4-alpha-hydroxy-tetrahydropterin dehydratase</fullName>
    </alternativeName>
    <alternativeName>
        <fullName evidence="4">Pterin carbinolamine dehydratase</fullName>
        <shortName evidence="4">PCD</shortName>
    </alternativeName>
</protein>
<reference evidence="5 6" key="1">
    <citation type="journal article" date="2020" name="Int. J. Syst. Evol. Microbiol.">
        <title>Novel acetic acid bacteria from cider fermentations: Acetobacter conturbans sp. nov. and Acetobacter fallax sp. nov.</title>
        <authorList>
            <person name="Sombolestani A.S."/>
            <person name="Cleenwerck I."/>
            <person name="Cnockaert M."/>
            <person name="Borremans W."/>
            <person name="Wieme A.D."/>
            <person name="De Vuyst L."/>
            <person name="Vandamme P."/>
        </authorList>
    </citation>
    <scope>NUCLEOTIDE SEQUENCE [LARGE SCALE GENOMIC DNA]</scope>
    <source>
        <strain evidence="5 6">LMG 1637</strain>
    </source>
</reference>
<sequence>MSELSKKNCVPCSGGVSSLSREEAEALLVQTKGWSLSDDATRIERHFKFPDFATSLAFVDKVGALAEAEQHHPDMTFGWGYASVSFSTHKIKGLHENDFIMAARVNGLPDAT</sequence>
<dbReference type="SUPFAM" id="SSF55248">
    <property type="entry name" value="PCD-like"/>
    <property type="match status" value="1"/>
</dbReference>
<dbReference type="Gene3D" id="3.30.1360.20">
    <property type="entry name" value="Transcriptional coactivator/pterin dehydratase"/>
    <property type="match status" value="1"/>
</dbReference>
<comment type="caution">
    <text evidence="5">The sequence shown here is derived from an EMBL/GenBank/DDBJ whole genome shotgun (WGS) entry which is preliminary data.</text>
</comment>
<comment type="catalytic activity">
    <reaction evidence="1 4">
        <text>(4aS,6R)-4a-hydroxy-L-erythro-5,6,7,8-tetrahydrobiopterin = (6R)-L-erythro-6,7-dihydrobiopterin + H2O</text>
        <dbReference type="Rhea" id="RHEA:11920"/>
        <dbReference type="ChEBI" id="CHEBI:15377"/>
        <dbReference type="ChEBI" id="CHEBI:15642"/>
        <dbReference type="ChEBI" id="CHEBI:43120"/>
        <dbReference type="EC" id="4.2.1.96"/>
    </reaction>
</comment>
<keyword evidence="6" id="KW-1185">Reference proteome</keyword>
<dbReference type="PANTHER" id="PTHR12599">
    <property type="entry name" value="PTERIN-4-ALPHA-CARBINOLAMINE DEHYDRATASE"/>
    <property type="match status" value="1"/>
</dbReference>
<dbReference type="Proteomes" id="UP000615326">
    <property type="component" value="Unassembled WGS sequence"/>
</dbReference>
<dbReference type="RefSeq" id="WP_173577654.1">
    <property type="nucleotide sequence ID" value="NZ_WOSW01000021.1"/>
</dbReference>
<organism evidence="5 6">
    <name type="scientific">Acetobacter fallax</name>
    <dbReference type="NCBI Taxonomy" id="1737473"/>
    <lineage>
        <taxon>Bacteria</taxon>
        <taxon>Pseudomonadati</taxon>
        <taxon>Pseudomonadota</taxon>
        <taxon>Alphaproteobacteria</taxon>
        <taxon>Acetobacterales</taxon>
        <taxon>Acetobacteraceae</taxon>
        <taxon>Acetobacter</taxon>
    </lineage>
</organism>
<evidence type="ECO:0000313" key="5">
    <source>
        <dbReference type="EMBL" id="NHO33130.1"/>
    </source>
</evidence>
<keyword evidence="3 4" id="KW-0456">Lyase</keyword>
<dbReference type="EC" id="4.2.1.96" evidence="4"/>
<evidence type="ECO:0000313" key="6">
    <source>
        <dbReference type="Proteomes" id="UP000615326"/>
    </source>
</evidence>
<dbReference type="InterPro" id="IPR001533">
    <property type="entry name" value="Pterin_deHydtase"/>
</dbReference>
<accession>A0ABX0K9N3</accession>
<dbReference type="PANTHER" id="PTHR12599:SF0">
    <property type="entry name" value="PTERIN-4-ALPHA-CARBINOLAMINE DEHYDRATASE"/>
    <property type="match status" value="1"/>
</dbReference>
<evidence type="ECO:0000256" key="4">
    <source>
        <dbReference type="HAMAP-Rule" id="MF_00434"/>
    </source>
</evidence>
<dbReference type="HAMAP" id="MF_00434">
    <property type="entry name" value="Pterin_4_alpha"/>
    <property type="match status" value="1"/>
</dbReference>
<evidence type="ECO:0000256" key="2">
    <source>
        <dbReference type="ARBA" id="ARBA00006472"/>
    </source>
</evidence>
<comment type="similarity">
    <text evidence="2 4">Belongs to the pterin-4-alpha-carbinolamine dehydratase family.</text>
</comment>
<dbReference type="EMBL" id="WOSW01000021">
    <property type="protein sequence ID" value="NHO33130.1"/>
    <property type="molecule type" value="Genomic_DNA"/>
</dbReference>
<dbReference type="Pfam" id="PF01329">
    <property type="entry name" value="Pterin_4a"/>
    <property type="match status" value="1"/>
</dbReference>
<dbReference type="InterPro" id="IPR036428">
    <property type="entry name" value="PCD_sf"/>
</dbReference>
<gene>
    <name evidence="5" type="ORF">GOB84_11275</name>
</gene>
<name>A0ABX0K9N3_9PROT</name>